<keyword evidence="1" id="KW-1133">Transmembrane helix</keyword>
<name>A0A0D8Y2L5_DICVI</name>
<dbReference type="OrthoDB" id="2887at2759"/>
<keyword evidence="3" id="KW-1185">Reference proteome</keyword>
<reference evidence="2 3" key="1">
    <citation type="submission" date="2013-11" db="EMBL/GenBank/DDBJ databases">
        <title>Draft genome of the bovine lungworm Dictyocaulus viviparus.</title>
        <authorList>
            <person name="Mitreva M."/>
        </authorList>
    </citation>
    <scope>NUCLEOTIDE SEQUENCE [LARGE SCALE GENOMIC DNA]</scope>
    <source>
        <strain evidence="2 3">HannoverDv2000</strain>
    </source>
</reference>
<dbReference type="SUPFAM" id="SSF51735">
    <property type="entry name" value="NAD(P)-binding Rossmann-fold domains"/>
    <property type="match status" value="1"/>
</dbReference>
<dbReference type="PANTHER" id="PTHR11510">
    <property type="entry name" value="MYO-INOSITOL-1 PHOSPHATE SYNTHASE"/>
    <property type="match status" value="1"/>
</dbReference>
<dbReference type="Proteomes" id="UP000053766">
    <property type="component" value="Unassembled WGS sequence"/>
</dbReference>
<dbReference type="InterPro" id="IPR036291">
    <property type="entry name" value="NAD(P)-bd_dom_sf"/>
</dbReference>
<dbReference type="Pfam" id="PF07994">
    <property type="entry name" value="NAD_binding_5"/>
    <property type="match status" value="1"/>
</dbReference>
<evidence type="ECO:0000313" key="3">
    <source>
        <dbReference type="Proteomes" id="UP000053766"/>
    </source>
</evidence>
<proteinExistence type="predicted"/>
<keyword evidence="1" id="KW-0472">Membrane</keyword>
<dbReference type="GO" id="GO:0008654">
    <property type="term" value="P:phospholipid biosynthetic process"/>
    <property type="evidence" value="ECO:0007669"/>
    <property type="project" value="InterPro"/>
</dbReference>
<feature type="transmembrane region" description="Helical" evidence="1">
    <location>
        <begin position="240"/>
        <end position="262"/>
    </location>
</feature>
<keyword evidence="1" id="KW-0812">Transmembrane</keyword>
<dbReference type="Gene3D" id="3.40.50.720">
    <property type="entry name" value="NAD(P)-binding Rossmann-like Domain"/>
    <property type="match status" value="1"/>
</dbReference>
<dbReference type="EMBL" id="KN716206">
    <property type="protein sequence ID" value="KJH50407.1"/>
    <property type="molecule type" value="Genomic_DNA"/>
</dbReference>
<evidence type="ECO:0000313" key="2">
    <source>
        <dbReference type="EMBL" id="KJH50407.1"/>
    </source>
</evidence>
<reference evidence="3" key="2">
    <citation type="journal article" date="2016" name="Sci. Rep.">
        <title>Dictyocaulus viviparus genome, variome and transcriptome elucidate lungworm biology and support future intervention.</title>
        <authorList>
            <person name="McNulty S.N."/>
            <person name="Strube C."/>
            <person name="Rosa B.A."/>
            <person name="Martin J.C."/>
            <person name="Tyagi R."/>
            <person name="Choi Y.J."/>
            <person name="Wang Q."/>
            <person name="Hallsworth Pepin K."/>
            <person name="Zhang X."/>
            <person name="Ozersky P."/>
            <person name="Wilson R.K."/>
            <person name="Sternberg P.W."/>
            <person name="Gasser R.B."/>
            <person name="Mitreva M."/>
        </authorList>
    </citation>
    <scope>NUCLEOTIDE SEQUENCE [LARGE SCALE GENOMIC DNA]</scope>
    <source>
        <strain evidence="3">HannoverDv2000</strain>
    </source>
</reference>
<organism evidence="2 3">
    <name type="scientific">Dictyocaulus viviparus</name>
    <name type="common">Bovine lungworm</name>
    <dbReference type="NCBI Taxonomy" id="29172"/>
    <lineage>
        <taxon>Eukaryota</taxon>
        <taxon>Metazoa</taxon>
        <taxon>Ecdysozoa</taxon>
        <taxon>Nematoda</taxon>
        <taxon>Chromadorea</taxon>
        <taxon>Rhabditida</taxon>
        <taxon>Rhabditina</taxon>
        <taxon>Rhabditomorpha</taxon>
        <taxon>Strongyloidea</taxon>
        <taxon>Metastrongylidae</taxon>
        <taxon>Dictyocaulus</taxon>
    </lineage>
</organism>
<sequence length="338" mass="38993">MQKEINTQMSLELKSEESNVFVMNNSTNESKTADYRRNLITVDSPYVRYNDNEIESKFLYRKNHFCKTADGLQISPKVHEYVFKTKLKPQKTGVLLVGIGGNNGSTTVGAMFANKMRMTWRTKEGIQMANYFGSITQTSTVHLGWDGKRQIHVPFNEIIPILSPNDLIFDGWDINNQNLFQAMVRAKISSIYTLVYLHLQRGEKIMLLHKSSRPEPDMPLCRLMKKQQDMLLHKMGDVHYIATATGSIYLLSVSLALHTIYLQQQNIRREQREQAVSQKCFTKAFDHVVTEGAIRRFIERVTLNVSCVTQEKEEMRSSDPSQRLEITDAVRARQVMEY</sequence>
<accession>A0A0D8Y2L5</accession>
<dbReference type="AlphaFoldDB" id="A0A0D8Y2L5"/>
<dbReference type="InterPro" id="IPR002587">
    <property type="entry name" value="Myo-inos-1-P_Synthase"/>
</dbReference>
<dbReference type="STRING" id="29172.A0A0D8Y2L5"/>
<protein>
    <submittedName>
        <fullName evidence="2">Inositol-3-phosphate synthase</fullName>
    </submittedName>
</protein>
<evidence type="ECO:0000256" key="1">
    <source>
        <dbReference type="SAM" id="Phobius"/>
    </source>
</evidence>
<gene>
    <name evidence="2" type="ORF">DICVIV_03418</name>
</gene>
<dbReference type="GO" id="GO:0004512">
    <property type="term" value="F:inositol-3-phosphate synthase activity"/>
    <property type="evidence" value="ECO:0007669"/>
    <property type="project" value="InterPro"/>
</dbReference>
<dbReference type="GO" id="GO:0006021">
    <property type="term" value="P:inositol biosynthetic process"/>
    <property type="evidence" value="ECO:0007669"/>
    <property type="project" value="InterPro"/>
</dbReference>